<proteinExistence type="predicted"/>
<keyword evidence="1" id="KW-0328">Glycosyltransferase</keyword>
<accession>E6PE94</accession>
<dbReference type="InterPro" id="IPR004629">
    <property type="entry name" value="WecG_TagA_CpsF"/>
</dbReference>
<protein>
    <submittedName>
        <fullName evidence="3">Teichoic acid biosynthesis proteins</fullName>
    </submittedName>
</protein>
<dbReference type="NCBIfam" id="TIGR00696">
    <property type="entry name" value="wecG_tagA_cpsF"/>
    <property type="match status" value="1"/>
</dbReference>
<dbReference type="EMBL" id="CABL01000003">
    <property type="protein sequence ID" value="CBH74779.1"/>
    <property type="molecule type" value="Genomic_DNA"/>
</dbReference>
<sequence>MTEAPASVEVLGCRLDCVDIEEATTRILAYARGSRPAQVVTLGTEMVVAARRDPTFRATLAASALNVCDTVGVLWAARRRGARIAARVTGVELLERLCAAAAKEALPIYLLGGAPGVAIEAAQRLAERYPGLRVAGVADGYFPAERSARLAEEIARSGARMLFVGLGSPRQELWLAEYLAASGAGAGIGVGGAFDAVVGRVPRAPERWQRLNLEWLYRLLREPHRWRRQLALPHFVALVLIDEVRASLGGRRRP</sequence>
<dbReference type="CDD" id="cd06533">
    <property type="entry name" value="Glyco_transf_WecG_TagA"/>
    <property type="match status" value="1"/>
</dbReference>
<keyword evidence="2" id="KW-0808">Transferase</keyword>
<dbReference type="PANTHER" id="PTHR34136">
    <property type="match status" value="1"/>
</dbReference>
<evidence type="ECO:0000313" key="3">
    <source>
        <dbReference type="EMBL" id="CBH74779.1"/>
    </source>
</evidence>
<organism evidence="3">
    <name type="scientific">mine drainage metagenome</name>
    <dbReference type="NCBI Taxonomy" id="410659"/>
    <lineage>
        <taxon>unclassified sequences</taxon>
        <taxon>metagenomes</taxon>
        <taxon>ecological metagenomes</taxon>
    </lineage>
</organism>
<reference evidence="3" key="1">
    <citation type="submission" date="2009-10" db="EMBL/GenBank/DDBJ databases">
        <title>Diversity of trophic interactions inside an arsenic-rich microbial ecosystem.</title>
        <authorList>
            <person name="Bertin P.N."/>
            <person name="Heinrich-Salmeron A."/>
            <person name="Pelletier E."/>
            <person name="Goulhen-Chollet F."/>
            <person name="Arsene-Ploetze F."/>
            <person name="Gallien S."/>
            <person name="Calteau A."/>
            <person name="Vallenet D."/>
            <person name="Casiot C."/>
            <person name="Chane-Woon-Ming B."/>
            <person name="Giloteaux L."/>
            <person name="Barakat M."/>
            <person name="Bonnefoy V."/>
            <person name="Bruneel O."/>
            <person name="Chandler M."/>
            <person name="Cleiss J."/>
            <person name="Duran R."/>
            <person name="Elbaz-Poulichet F."/>
            <person name="Fonknechten N."/>
            <person name="Lauga B."/>
            <person name="Mornico D."/>
            <person name="Ortet P."/>
            <person name="Schaeffer C."/>
            <person name="Siguier P."/>
            <person name="Alexander Thil Smith A."/>
            <person name="Van Dorsselaer A."/>
            <person name="Weissenbach J."/>
            <person name="Medigue C."/>
            <person name="Le Paslier D."/>
        </authorList>
    </citation>
    <scope>NUCLEOTIDE SEQUENCE</scope>
</reference>
<evidence type="ECO:0000256" key="1">
    <source>
        <dbReference type="ARBA" id="ARBA00022676"/>
    </source>
</evidence>
<dbReference type="GO" id="GO:0016758">
    <property type="term" value="F:hexosyltransferase activity"/>
    <property type="evidence" value="ECO:0007669"/>
    <property type="project" value="TreeGrafter"/>
</dbReference>
<evidence type="ECO:0000256" key="2">
    <source>
        <dbReference type="ARBA" id="ARBA00022679"/>
    </source>
</evidence>
<dbReference type="Pfam" id="PF03808">
    <property type="entry name" value="Glyco_tran_WecG"/>
    <property type="match status" value="1"/>
</dbReference>
<name>E6PE94_9ZZZZ</name>
<dbReference type="AlphaFoldDB" id="E6PE94"/>
<dbReference type="PANTHER" id="PTHR34136:SF1">
    <property type="entry name" value="UDP-N-ACETYL-D-MANNOSAMINURONIC ACID TRANSFERASE"/>
    <property type="match status" value="1"/>
</dbReference>
<gene>
    <name evidence="3" type="primary">WecG</name>
    <name evidence="3" type="ORF">CARN1_0410</name>
</gene>
<comment type="caution">
    <text evidence="3">The sequence shown here is derived from an EMBL/GenBank/DDBJ whole genome shotgun (WGS) entry which is preliminary data.</text>
</comment>